<dbReference type="InterPro" id="IPR024079">
    <property type="entry name" value="MetalloPept_cat_dom_sf"/>
</dbReference>
<evidence type="ECO:0000313" key="3">
    <source>
        <dbReference type="Proteomes" id="UP000319160"/>
    </source>
</evidence>
<organism evidence="2 3">
    <name type="scientific">Xylaria flabelliformis</name>
    <dbReference type="NCBI Taxonomy" id="2512241"/>
    <lineage>
        <taxon>Eukaryota</taxon>
        <taxon>Fungi</taxon>
        <taxon>Dikarya</taxon>
        <taxon>Ascomycota</taxon>
        <taxon>Pezizomycotina</taxon>
        <taxon>Sordariomycetes</taxon>
        <taxon>Xylariomycetidae</taxon>
        <taxon>Xylariales</taxon>
        <taxon>Xylariaceae</taxon>
        <taxon>Xylaria</taxon>
    </lineage>
</organism>
<dbReference type="AlphaFoldDB" id="A0A553I0D2"/>
<evidence type="ECO:0000313" key="2">
    <source>
        <dbReference type="EMBL" id="TRX93651.1"/>
    </source>
</evidence>
<dbReference type="EMBL" id="VFLP01000027">
    <property type="protein sequence ID" value="TRX93651.1"/>
    <property type="molecule type" value="Genomic_DNA"/>
</dbReference>
<sequence length="416" mass="46474">MDVLTPPKSTQDLVQKLRPFSLGSKNLLTKGGSCKNNNLVIEPRHDQQMRASHPNPKEDSATSTTNNTIDSQSASIQSNEPETPTVPIDKDLYNEESCDKIDAVWSQGLNLPRRAKSEPGHLLYAVGGASHTAQEATQESFDGIVGHADNLCDRNHGCGITIRQNYARWDEYTSSEPKTVAKEKVFHCLTQACGGDDIRHLRIHTGHTEAVCRWRPGSIIRYSIDYNSFLKGGRSEDDADYALSSLQTALEVYNMVNIGVEFQFVEPNTSPVVFQLKYKDKPWGSDTRYLTLARSFFPNERLARCSPLRLHVFAAAFEPSFRPHMKRVFLHECAHILGGRHENAATTEQGDPSIQLGSPNPGSVLVNDRSPSAISLHWKDIQWFCFLMGLREGEKVDGYPVCDIAPEERPCHVRGK</sequence>
<dbReference type="OrthoDB" id="406838at2759"/>
<name>A0A553I0D2_9PEZI</name>
<dbReference type="GO" id="GO:0008237">
    <property type="term" value="F:metallopeptidase activity"/>
    <property type="evidence" value="ECO:0007669"/>
    <property type="project" value="InterPro"/>
</dbReference>
<feature type="compositionally biased region" description="Polar residues" evidence="1">
    <location>
        <begin position="61"/>
        <end position="82"/>
    </location>
</feature>
<dbReference type="Proteomes" id="UP000319160">
    <property type="component" value="Unassembled WGS sequence"/>
</dbReference>
<gene>
    <name evidence="2" type="ORF">FHL15_005327</name>
</gene>
<feature type="region of interest" description="Disordered" evidence="1">
    <location>
        <begin position="45"/>
        <end position="90"/>
    </location>
</feature>
<protein>
    <submittedName>
        <fullName evidence="2">Uncharacterized protein</fullName>
    </submittedName>
</protein>
<evidence type="ECO:0000256" key="1">
    <source>
        <dbReference type="SAM" id="MobiDB-lite"/>
    </source>
</evidence>
<proteinExistence type="predicted"/>
<reference evidence="3" key="1">
    <citation type="submission" date="2019-06" db="EMBL/GenBank/DDBJ databases">
        <title>Draft genome sequence of the griseofulvin-producing fungus Xylaria cubensis strain G536.</title>
        <authorList>
            <person name="Mead M.E."/>
            <person name="Raja H.A."/>
            <person name="Steenwyk J.L."/>
            <person name="Knowles S.L."/>
            <person name="Oberlies N.H."/>
            <person name="Rokas A."/>
        </authorList>
    </citation>
    <scope>NUCLEOTIDE SEQUENCE [LARGE SCALE GENOMIC DNA]</scope>
    <source>
        <strain evidence="3">G536</strain>
    </source>
</reference>
<accession>A0A553I0D2</accession>
<dbReference type="SUPFAM" id="SSF55486">
    <property type="entry name" value="Metalloproteases ('zincins'), catalytic domain"/>
    <property type="match status" value="1"/>
</dbReference>
<keyword evidence="3" id="KW-1185">Reference proteome</keyword>
<dbReference type="STRING" id="2512241.A0A553I0D2"/>
<dbReference type="Gene3D" id="3.40.390.10">
    <property type="entry name" value="Collagenase (Catalytic Domain)"/>
    <property type="match status" value="1"/>
</dbReference>
<comment type="caution">
    <text evidence="2">The sequence shown here is derived from an EMBL/GenBank/DDBJ whole genome shotgun (WGS) entry which is preliminary data.</text>
</comment>